<evidence type="ECO:0000256" key="4">
    <source>
        <dbReference type="ARBA" id="ARBA00022801"/>
    </source>
</evidence>
<evidence type="ECO:0000256" key="5">
    <source>
        <dbReference type="ARBA" id="ARBA00022833"/>
    </source>
</evidence>
<comment type="cofactor">
    <cofactor evidence="1">
        <name>Zn(2+)</name>
        <dbReference type="ChEBI" id="CHEBI:29105"/>
    </cofactor>
</comment>
<dbReference type="PANTHER" id="PTHR43808:SF8">
    <property type="entry name" value="PEPTIDASE M20 DIMERISATION DOMAIN-CONTAINING PROTEIN"/>
    <property type="match status" value="1"/>
</dbReference>
<dbReference type="InterPro" id="IPR011650">
    <property type="entry name" value="Peptidase_M20_dimer"/>
</dbReference>
<comment type="similarity">
    <text evidence="2">Belongs to the peptidase M20A family.</text>
</comment>
<dbReference type="GO" id="GO:0016787">
    <property type="term" value="F:hydrolase activity"/>
    <property type="evidence" value="ECO:0007669"/>
    <property type="project" value="UniProtKB-KW"/>
</dbReference>
<dbReference type="InterPro" id="IPR036264">
    <property type="entry name" value="Bact_exopeptidase_dim_dom"/>
</dbReference>
<dbReference type="Proteomes" id="UP000007364">
    <property type="component" value="Unassembled WGS sequence"/>
</dbReference>
<dbReference type="eggNOG" id="COG0624">
    <property type="taxonomic scope" value="Bacteria"/>
</dbReference>
<protein>
    <submittedName>
        <fullName evidence="7">Peptidase m20</fullName>
    </submittedName>
</protein>
<gene>
    <name evidence="7" type="ORF">I215_13367</name>
</gene>
<keyword evidence="3" id="KW-0479">Metal-binding</keyword>
<evidence type="ECO:0000256" key="3">
    <source>
        <dbReference type="ARBA" id="ARBA00022723"/>
    </source>
</evidence>
<evidence type="ECO:0000256" key="2">
    <source>
        <dbReference type="ARBA" id="ARBA00006247"/>
    </source>
</evidence>
<evidence type="ECO:0000256" key="1">
    <source>
        <dbReference type="ARBA" id="ARBA00001947"/>
    </source>
</evidence>
<dbReference type="SUPFAM" id="SSF55031">
    <property type="entry name" value="Bacterial exopeptidase dimerisation domain"/>
    <property type="match status" value="1"/>
</dbReference>
<dbReference type="SUPFAM" id="SSF53187">
    <property type="entry name" value="Zn-dependent exopeptidases"/>
    <property type="match status" value="1"/>
</dbReference>
<dbReference type="InterPro" id="IPR050072">
    <property type="entry name" value="Peptidase_M20A"/>
</dbReference>
<reference evidence="7 8" key="1">
    <citation type="journal article" date="2012" name="J. Bacteriol.">
        <title>Genome Sequence of Galbibacter marinum Type Strain ck-I2-15.</title>
        <authorList>
            <person name="Lai Q."/>
            <person name="Li C."/>
            <person name="Shao Z."/>
        </authorList>
    </citation>
    <scope>NUCLEOTIDE SEQUENCE [LARGE SCALE GENOMIC DNA]</scope>
    <source>
        <strain evidence="8">ck-I2-15</strain>
    </source>
</reference>
<dbReference type="EMBL" id="AMSG01000027">
    <property type="protein sequence ID" value="EKF54231.1"/>
    <property type="molecule type" value="Genomic_DNA"/>
</dbReference>
<organism evidence="7 8">
    <name type="scientific">Galbibacter marinus</name>
    <dbReference type="NCBI Taxonomy" id="555500"/>
    <lineage>
        <taxon>Bacteria</taxon>
        <taxon>Pseudomonadati</taxon>
        <taxon>Bacteroidota</taxon>
        <taxon>Flavobacteriia</taxon>
        <taxon>Flavobacteriales</taxon>
        <taxon>Flavobacteriaceae</taxon>
        <taxon>Galbibacter</taxon>
    </lineage>
</organism>
<dbReference type="GO" id="GO:0046872">
    <property type="term" value="F:metal ion binding"/>
    <property type="evidence" value="ECO:0007669"/>
    <property type="project" value="UniProtKB-KW"/>
</dbReference>
<dbReference type="Pfam" id="PF01546">
    <property type="entry name" value="Peptidase_M20"/>
    <property type="match status" value="1"/>
</dbReference>
<dbReference type="STRING" id="555500.I215_13367"/>
<dbReference type="Gene3D" id="3.30.70.360">
    <property type="match status" value="1"/>
</dbReference>
<sequence>MCSQAPINSPEISLSEINGTTIENYLSKYVQFNSVSGNEKQAGEWLKSVCIQNGLQIKQMGNTDGNYNFTASLYPLESKLPNIVMLNHIDVVPAGDIDKWKEDPFSGKITQNEIWGRGTFDNKGNAMMQLFSIFEIAQKYKDTQLPFNVTFLAVSCEETQCKGGAEYVIENYLDLLNPVVVLGEGPPSLEGVLLTNPDQVLFPISVAHKRPLWLELKLKINSSAHGSVTPLQYANKEMVKALNNLLDHKQKAIYNDLNVRMLKSIGALEKGLTGFAMRHPKLFRMFITPQLRKQPELFALFSNTITLTSIDSENDVVNVIPSEVTALLDCRLLPETDADAFLEDIKKRLKNSNIEVSTIYKTPKMKSSDPDNDFYRHMQAAILKNYPEAEVLSIILPNTSDAGLFRAKGINTYTTVPISISRDYLKNIHSENERIPRGVLNDGKATYVEFIEQCIQAAPTTFPYSNEGKGITNISNANTQN</sequence>
<dbReference type="AlphaFoldDB" id="K2Q044"/>
<evidence type="ECO:0000259" key="6">
    <source>
        <dbReference type="Pfam" id="PF07687"/>
    </source>
</evidence>
<dbReference type="PANTHER" id="PTHR43808">
    <property type="entry name" value="ACETYLORNITHINE DEACETYLASE"/>
    <property type="match status" value="1"/>
</dbReference>
<evidence type="ECO:0000313" key="8">
    <source>
        <dbReference type="Proteomes" id="UP000007364"/>
    </source>
</evidence>
<comment type="caution">
    <text evidence="7">The sequence shown here is derived from an EMBL/GenBank/DDBJ whole genome shotgun (WGS) entry which is preliminary data.</text>
</comment>
<dbReference type="InterPro" id="IPR002933">
    <property type="entry name" value="Peptidase_M20"/>
</dbReference>
<feature type="domain" description="Peptidase M20 dimerisation" evidence="6">
    <location>
        <begin position="208"/>
        <end position="353"/>
    </location>
</feature>
<evidence type="ECO:0000313" key="7">
    <source>
        <dbReference type="EMBL" id="EKF54231.1"/>
    </source>
</evidence>
<proteinExistence type="inferred from homology"/>
<dbReference type="Pfam" id="PF07687">
    <property type="entry name" value="M20_dimer"/>
    <property type="match status" value="1"/>
</dbReference>
<accession>K2Q044</accession>
<dbReference type="Gene3D" id="1.10.150.900">
    <property type="match status" value="1"/>
</dbReference>
<keyword evidence="4" id="KW-0378">Hydrolase</keyword>
<keyword evidence="8" id="KW-1185">Reference proteome</keyword>
<keyword evidence="5" id="KW-0862">Zinc</keyword>
<name>K2Q044_9FLAO</name>
<dbReference type="Gene3D" id="3.40.630.10">
    <property type="entry name" value="Zn peptidases"/>
    <property type="match status" value="1"/>
</dbReference>